<evidence type="ECO:0000256" key="5">
    <source>
        <dbReference type="ARBA" id="ARBA00022723"/>
    </source>
</evidence>
<dbReference type="InterPro" id="IPR018497">
    <property type="entry name" value="Peptidase_M13_C"/>
</dbReference>
<gene>
    <name evidence="12" type="primary">Dgri\GH13201</name>
    <name evidence="12" type="ORF">Dgri_GH13201</name>
</gene>
<dbReference type="eggNOG" id="KOG3624">
    <property type="taxonomic scope" value="Eukaryota"/>
</dbReference>
<dbReference type="InterPro" id="IPR000718">
    <property type="entry name" value="Peptidase_M13"/>
</dbReference>
<dbReference type="InterPro" id="IPR024079">
    <property type="entry name" value="MetalloPept_cat_dom_sf"/>
</dbReference>
<accession>B4JU02</accession>
<dbReference type="SMR" id="B4JU02"/>
<dbReference type="GO" id="GO:0005886">
    <property type="term" value="C:plasma membrane"/>
    <property type="evidence" value="ECO:0007669"/>
    <property type="project" value="UniProtKB-SubCell"/>
</dbReference>
<feature type="chain" id="PRO_5002809452" evidence="9">
    <location>
        <begin position="34"/>
        <end position="693"/>
    </location>
</feature>
<keyword evidence="5" id="KW-0479">Metal-binding</keyword>
<dbReference type="InterPro" id="IPR042089">
    <property type="entry name" value="Peptidase_M13_dom_2"/>
</dbReference>
<comment type="subcellular location">
    <subcellularLocation>
        <location evidence="2">Cell membrane</location>
        <topology evidence="2">Single-pass type II membrane protein</topology>
    </subcellularLocation>
</comment>
<dbReference type="Pfam" id="PF01431">
    <property type="entry name" value="Peptidase_M13"/>
    <property type="match status" value="1"/>
</dbReference>
<dbReference type="FunCoup" id="B4JU02">
    <property type="interactions" value="32"/>
</dbReference>
<evidence type="ECO:0000256" key="9">
    <source>
        <dbReference type="SAM" id="SignalP"/>
    </source>
</evidence>
<evidence type="ECO:0000256" key="6">
    <source>
        <dbReference type="ARBA" id="ARBA00022801"/>
    </source>
</evidence>
<dbReference type="Gene3D" id="1.10.1380.10">
    <property type="entry name" value="Neutral endopeptidase , domain2"/>
    <property type="match status" value="1"/>
</dbReference>
<keyword evidence="6" id="KW-0378">Hydrolase</keyword>
<dbReference type="KEGG" id="dgr:6568127"/>
<dbReference type="Pfam" id="PF05649">
    <property type="entry name" value="Peptidase_M13_N"/>
    <property type="match status" value="1"/>
</dbReference>
<sequence>MMSRFMPGRCLNGSLRQLLPLFCLLITSVLTLAADGASEAIRDDLTTEYAKQIIRHSKMAEMKGMLNTNIDPCNDFYSYACGNWHRHNPAQLFGNLMTDTFQLISKGFERRLQRLLQHGTMKSNLEEKLQSFYRSCLLGHSGEVEYYSGLHSIVNEYGELPLIKGESWQASEFSWWRIIAGIQQKYGKKIILAVDIMADIKNHTVNRIYLGPPDNQQTIYLSNTMEDSDTASDLQKYYSISSHMAKQTAKEMNDLKRNLSTGGFQGTSLEDDLTLYTVSELQEKYAEYLNISEFLGIILGPDNVPEEIYIYSESSLNNTLQALKATPTTTIANYVLWQLMTEFRIDVPVNKIQTWCTERTKTIFGKLAEHILYERYRSPEAEAEVHSMWQQIRDTFRKELAGDKLDWMMNKTRQLAIEKLDNMQLKINAYDNENFETLYGNFTVDRSDYVRNVQHVLMAEAKRRLQRLHNPPASLEATDVLSFTPAYNILENCITIPVALLQPRYFWDKNYPQALKYATLGNLLAHEMTHGFDDEGHKYDANGNLAPWWDNKSRYEFEERRKCFQAQYHSYKYGGSRLPESIEQSENIADNAGVKLAYKAYLRWLEQQPPAILEQETMAGLELTNRQLFFVSYAQLWCDDVQSLFKTSVATVDNHAPGMYRVIGSLSNFQEFSWVFNCSQQAPMDPEFKCSIY</sequence>
<dbReference type="GO" id="GO:0046872">
    <property type="term" value="F:metal ion binding"/>
    <property type="evidence" value="ECO:0007669"/>
    <property type="project" value="UniProtKB-KW"/>
</dbReference>
<dbReference type="PRINTS" id="PR00786">
    <property type="entry name" value="NEPRILYSIN"/>
</dbReference>
<dbReference type="PhylomeDB" id="B4JU02"/>
<dbReference type="AlphaFoldDB" id="B4JU02"/>
<evidence type="ECO:0000256" key="7">
    <source>
        <dbReference type="ARBA" id="ARBA00022833"/>
    </source>
</evidence>
<dbReference type="InParanoid" id="B4JU02"/>
<feature type="domain" description="Peptidase M13 C-terminal" evidence="10">
    <location>
        <begin position="487"/>
        <end position="692"/>
    </location>
</feature>
<reference evidence="12 13" key="1">
    <citation type="journal article" date="2007" name="Nature">
        <title>Evolution of genes and genomes on the Drosophila phylogeny.</title>
        <authorList>
            <consortium name="Drosophila 12 Genomes Consortium"/>
            <person name="Clark A.G."/>
            <person name="Eisen M.B."/>
            <person name="Smith D.R."/>
            <person name="Bergman C.M."/>
            <person name="Oliver B."/>
            <person name="Markow T.A."/>
            <person name="Kaufman T.C."/>
            <person name="Kellis M."/>
            <person name="Gelbart W."/>
            <person name="Iyer V.N."/>
            <person name="Pollard D.A."/>
            <person name="Sackton T.B."/>
            <person name="Larracuente A.M."/>
            <person name="Singh N.D."/>
            <person name="Abad J.P."/>
            <person name="Abt D.N."/>
            <person name="Adryan B."/>
            <person name="Aguade M."/>
            <person name="Akashi H."/>
            <person name="Anderson W.W."/>
            <person name="Aquadro C.F."/>
            <person name="Ardell D.H."/>
            <person name="Arguello R."/>
            <person name="Artieri C.G."/>
            <person name="Barbash D.A."/>
            <person name="Barker D."/>
            <person name="Barsanti P."/>
            <person name="Batterham P."/>
            <person name="Batzoglou S."/>
            <person name="Begun D."/>
            <person name="Bhutkar A."/>
            <person name="Blanco E."/>
            <person name="Bosak S.A."/>
            <person name="Bradley R.K."/>
            <person name="Brand A.D."/>
            <person name="Brent M.R."/>
            <person name="Brooks A.N."/>
            <person name="Brown R.H."/>
            <person name="Butlin R.K."/>
            <person name="Caggese C."/>
            <person name="Calvi B.R."/>
            <person name="Bernardo de Carvalho A."/>
            <person name="Caspi A."/>
            <person name="Castrezana S."/>
            <person name="Celniker S.E."/>
            <person name="Chang J.L."/>
            <person name="Chapple C."/>
            <person name="Chatterji S."/>
            <person name="Chinwalla A."/>
            <person name="Civetta A."/>
            <person name="Clifton S.W."/>
            <person name="Comeron J.M."/>
            <person name="Costello J.C."/>
            <person name="Coyne J.A."/>
            <person name="Daub J."/>
            <person name="David R.G."/>
            <person name="Delcher A.L."/>
            <person name="Delehaunty K."/>
            <person name="Do C.B."/>
            <person name="Ebling H."/>
            <person name="Edwards K."/>
            <person name="Eickbush T."/>
            <person name="Evans J.D."/>
            <person name="Filipski A."/>
            <person name="Findeiss S."/>
            <person name="Freyhult E."/>
            <person name="Fulton L."/>
            <person name="Fulton R."/>
            <person name="Garcia A.C."/>
            <person name="Gardiner A."/>
            <person name="Garfield D.A."/>
            <person name="Garvin B.E."/>
            <person name="Gibson G."/>
            <person name="Gilbert D."/>
            <person name="Gnerre S."/>
            <person name="Godfrey J."/>
            <person name="Good R."/>
            <person name="Gotea V."/>
            <person name="Gravely B."/>
            <person name="Greenberg A.J."/>
            <person name="Griffiths-Jones S."/>
            <person name="Gross S."/>
            <person name="Guigo R."/>
            <person name="Gustafson E.A."/>
            <person name="Haerty W."/>
            <person name="Hahn M.W."/>
            <person name="Halligan D.L."/>
            <person name="Halpern A.L."/>
            <person name="Halter G.M."/>
            <person name="Han M.V."/>
            <person name="Heger A."/>
            <person name="Hillier L."/>
            <person name="Hinrichs A.S."/>
            <person name="Holmes I."/>
            <person name="Hoskins R.A."/>
            <person name="Hubisz M.J."/>
            <person name="Hultmark D."/>
            <person name="Huntley M.A."/>
            <person name="Jaffe D.B."/>
            <person name="Jagadeeshan S."/>
            <person name="Jeck W.R."/>
            <person name="Johnson J."/>
            <person name="Jones C.D."/>
            <person name="Jordan W.C."/>
            <person name="Karpen G.H."/>
            <person name="Kataoka E."/>
            <person name="Keightley P.D."/>
            <person name="Kheradpour P."/>
            <person name="Kirkness E.F."/>
            <person name="Koerich L.B."/>
            <person name="Kristiansen K."/>
            <person name="Kudrna D."/>
            <person name="Kulathinal R.J."/>
            <person name="Kumar S."/>
            <person name="Kwok R."/>
            <person name="Lander E."/>
            <person name="Langley C.H."/>
            <person name="Lapoint R."/>
            <person name="Lazzaro B.P."/>
            <person name="Lee S.J."/>
            <person name="Levesque L."/>
            <person name="Li R."/>
            <person name="Lin C.F."/>
            <person name="Lin M.F."/>
            <person name="Lindblad-Toh K."/>
            <person name="Llopart A."/>
            <person name="Long M."/>
            <person name="Low L."/>
            <person name="Lozovsky E."/>
            <person name="Lu J."/>
            <person name="Luo M."/>
            <person name="Machado C.A."/>
            <person name="Makalowski W."/>
            <person name="Marzo M."/>
            <person name="Matsuda M."/>
            <person name="Matzkin L."/>
            <person name="McAllister B."/>
            <person name="McBride C.S."/>
            <person name="McKernan B."/>
            <person name="McKernan K."/>
            <person name="Mendez-Lago M."/>
            <person name="Minx P."/>
            <person name="Mollenhauer M.U."/>
            <person name="Montooth K."/>
            <person name="Mount S.M."/>
            <person name="Mu X."/>
            <person name="Myers E."/>
            <person name="Negre B."/>
            <person name="Newfeld S."/>
            <person name="Nielsen R."/>
            <person name="Noor M.A."/>
            <person name="O'Grady P."/>
            <person name="Pachter L."/>
            <person name="Papaceit M."/>
            <person name="Parisi M.J."/>
            <person name="Parisi M."/>
            <person name="Parts L."/>
            <person name="Pedersen J.S."/>
            <person name="Pesole G."/>
            <person name="Phillippy A.M."/>
            <person name="Ponting C.P."/>
            <person name="Pop M."/>
            <person name="Porcelli D."/>
            <person name="Powell J.R."/>
            <person name="Prohaska S."/>
            <person name="Pruitt K."/>
            <person name="Puig M."/>
            <person name="Quesneville H."/>
            <person name="Ram K.R."/>
            <person name="Rand D."/>
            <person name="Rasmussen M.D."/>
            <person name="Reed L.K."/>
            <person name="Reenan R."/>
            <person name="Reily A."/>
            <person name="Remington K.A."/>
            <person name="Rieger T.T."/>
            <person name="Ritchie M.G."/>
            <person name="Robin C."/>
            <person name="Rogers Y.H."/>
            <person name="Rohde C."/>
            <person name="Rozas J."/>
            <person name="Rubenfield M.J."/>
            <person name="Ruiz A."/>
            <person name="Russo S."/>
            <person name="Salzberg S.L."/>
            <person name="Sanchez-Gracia A."/>
            <person name="Saranga D.J."/>
            <person name="Sato H."/>
            <person name="Schaeffer S.W."/>
            <person name="Schatz M.C."/>
            <person name="Schlenke T."/>
            <person name="Schwartz R."/>
            <person name="Segarra C."/>
            <person name="Singh R.S."/>
            <person name="Sirot L."/>
            <person name="Sirota M."/>
            <person name="Sisneros N.B."/>
            <person name="Smith C.D."/>
            <person name="Smith T.F."/>
            <person name="Spieth J."/>
            <person name="Stage D.E."/>
            <person name="Stark A."/>
            <person name="Stephan W."/>
            <person name="Strausberg R.L."/>
            <person name="Strempel S."/>
            <person name="Sturgill D."/>
            <person name="Sutton G."/>
            <person name="Sutton G.G."/>
            <person name="Tao W."/>
            <person name="Teichmann S."/>
            <person name="Tobari Y.N."/>
            <person name="Tomimura Y."/>
            <person name="Tsolas J.M."/>
            <person name="Valente V.L."/>
            <person name="Venter E."/>
            <person name="Venter J.C."/>
            <person name="Vicario S."/>
            <person name="Vieira F.G."/>
            <person name="Vilella A.J."/>
            <person name="Villasante A."/>
            <person name="Walenz B."/>
            <person name="Wang J."/>
            <person name="Wasserman M."/>
            <person name="Watts T."/>
            <person name="Wilson D."/>
            <person name="Wilson R.K."/>
            <person name="Wing R.A."/>
            <person name="Wolfner M.F."/>
            <person name="Wong A."/>
            <person name="Wong G.K."/>
            <person name="Wu C.I."/>
            <person name="Wu G."/>
            <person name="Yamamoto D."/>
            <person name="Yang H.P."/>
            <person name="Yang S.P."/>
            <person name="Yorke J.A."/>
            <person name="Yoshida K."/>
            <person name="Zdobnov E."/>
            <person name="Zhang P."/>
            <person name="Zhang Y."/>
            <person name="Zimin A.V."/>
            <person name="Baldwin J."/>
            <person name="Abdouelleil A."/>
            <person name="Abdulkadir J."/>
            <person name="Abebe A."/>
            <person name="Abera B."/>
            <person name="Abreu J."/>
            <person name="Acer S.C."/>
            <person name="Aftuck L."/>
            <person name="Alexander A."/>
            <person name="An P."/>
            <person name="Anderson E."/>
            <person name="Anderson S."/>
            <person name="Arachi H."/>
            <person name="Azer M."/>
            <person name="Bachantsang P."/>
            <person name="Barry A."/>
            <person name="Bayul T."/>
            <person name="Berlin A."/>
            <person name="Bessette D."/>
            <person name="Bloom T."/>
            <person name="Blye J."/>
            <person name="Boguslavskiy L."/>
            <person name="Bonnet C."/>
            <person name="Boukhgalter B."/>
            <person name="Bourzgui I."/>
            <person name="Brown A."/>
            <person name="Cahill P."/>
            <person name="Channer S."/>
            <person name="Cheshatsang Y."/>
            <person name="Chuda L."/>
            <person name="Citroen M."/>
            <person name="Collymore A."/>
            <person name="Cooke P."/>
            <person name="Costello M."/>
            <person name="D'Aco K."/>
            <person name="Daza R."/>
            <person name="De Haan G."/>
            <person name="DeGray S."/>
            <person name="DeMaso C."/>
            <person name="Dhargay N."/>
            <person name="Dooley K."/>
            <person name="Dooley E."/>
            <person name="Doricent M."/>
            <person name="Dorje P."/>
            <person name="Dorjee K."/>
            <person name="Dupes A."/>
            <person name="Elong R."/>
            <person name="Falk J."/>
            <person name="Farina A."/>
            <person name="Faro S."/>
            <person name="Ferguson D."/>
            <person name="Fisher S."/>
            <person name="Foley C.D."/>
            <person name="Franke A."/>
            <person name="Friedrich D."/>
            <person name="Gadbois L."/>
            <person name="Gearin G."/>
            <person name="Gearin C.R."/>
            <person name="Giannoukos G."/>
            <person name="Goode T."/>
            <person name="Graham J."/>
            <person name="Grandbois E."/>
            <person name="Grewal S."/>
            <person name="Gyaltsen K."/>
            <person name="Hafez N."/>
            <person name="Hagos B."/>
            <person name="Hall J."/>
            <person name="Henson C."/>
            <person name="Hollinger A."/>
            <person name="Honan T."/>
            <person name="Huard M.D."/>
            <person name="Hughes L."/>
            <person name="Hurhula B."/>
            <person name="Husby M.E."/>
            <person name="Kamat A."/>
            <person name="Kanga B."/>
            <person name="Kashin S."/>
            <person name="Khazanovich D."/>
            <person name="Kisner P."/>
            <person name="Lance K."/>
            <person name="Lara M."/>
            <person name="Lee W."/>
            <person name="Lennon N."/>
            <person name="Letendre F."/>
            <person name="LeVine R."/>
            <person name="Lipovsky A."/>
            <person name="Liu X."/>
            <person name="Liu J."/>
            <person name="Liu S."/>
            <person name="Lokyitsang T."/>
            <person name="Lokyitsang Y."/>
            <person name="Lubonja R."/>
            <person name="Lui A."/>
            <person name="MacDonald P."/>
            <person name="Magnisalis V."/>
            <person name="Maru K."/>
            <person name="Matthews C."/>
            <person name="McCusker W."/>
            <person name="McDonough S."/>
            <person name="Mehta T."/>
            <person name="Meldrim J."/>
            <person name="Meneus L."/>
            <person name="Mihai O."/>
            <person name="Mihalev A."/>
            <person name="Mihova T."/>
            <person name="Mittelman R."/>
            <person name="Mlenga V."/>
            <person name="Montmayeur A."/>
            <person name="Mulrain L."/>
            <person name="Navidi A."/>
            <person name="Naylor J."/>
            <person name="Negash T."/>
            <person name="Nguyen T."/>
            <person name="Nguyen N."/>
            <person name="Nicol R."/>
            <person name="Norbu C."/>
            <person name="Norbu N."/>
            <person name="Novod N."/>
            <person name="O'Neill B."/>
            <person name="Osman S."/>
            <person name="Markiewicz E."/>
            <person name="Oyono O.L."/>
            <person name="Patti C."/>
            <person name="Phunkhang P."/>
            <person name="Pierre F."/>
            <person name="Priest M."/>
            <person name="Raghuraman S."/>
            <person name="Rege F."/>
            <person name="Reyes R."/>
            <person name="Rise C."/>
            <person name="Rogov P."/>
            <person name="Ross K."/>
            <person name="Ryan E."/>
            <person name="Settipalli S."/>
            <person name="Shea T."/>
            <person name="Sherpa N."/>
            <person name="Shi L."/>
            <person name="Shih D."/>
            <person name="Sparrow T."/>
            <person name="Spaulding J."/>
            <person name="Stalker J."/>
            <person name="Stange-Thomann N."/>
            <person name="Stavropoulos S."/>
            <person name="Stone C."/>
            <person name="Strader C."/>
            <person name="Tesfaye S."/>
            <person name="Thomson T."/>
            <person name="Thoulutsang Y."/>
            <person name="Thoulutsang D."/>
            <person name="Topham K."/>
            <person name="Topping I."/>
            <person name="Tsamla T."/>
            <person name="Vassiliev H."/>
            <person name="Vo A."/>
            <person name="Wangchuk T."/>
            <person name="Wangdi T."/>
            <person name="Weiand M."/>
            <person name="Wilkinson J."/>
            <person name="Wilson A."/>
            <person name="Yadav S."/>
            <person name="Young G."/>
            <person name="Yu Q."/>
            <person name="Zembek L."/>
            <person name="Zhong D."/>
            <person name="Zimmer A."/>
            <person name="Zwirko Z."/>
            <person name="Jaffe D.B."/>
            <person name="Alvarez P."/>
            <person name="Brockman W."/>
            <person name="Butler J."/>
            <person name="Chin C."/>
            <person name="Gnerre S."/>
            <person name="Grabherr M."/>
            <person name="Kleber M."/>
            <person name="Mauceli E."/>
            <person name="MacCallum I."/>
        </authorList>
    </citation>
    <scope>NUCLEOTIDE SEQUENCE [LARGE SCALE GENOMIC DNA]</scope>
    <source>
        <strain evidence="13">Tucson 15287-2541.00</strain>
    </source>
</reference>
<dbReference type="MEROPS" id="M13.A06"/>
<comment type="cofactor">
    <cofactor evidence="1">
        <name>Zn(2+)</name>
        <dbReference type="ChEBI" id="CHEBI:29105"/>
    </cofactor>
</comment>
<dbReference type="GO" id="GO:0016485">
    <property type="term" value="P:protein processing"/>
    <property type="evidence" value="ECO:0007669"/>
    <property type="project" value="TreeGrafter"/>
</dbReference>
<dbReference type="OrthoDB" id="6475849at2759"/>
<protein>
    <submittedName>
        <fullName evidence="12">GH13201</fullName>
    </submittedName>
</protein>
<keyword evidence="9" id="KW-0732">Signal</keyword>
<evidence type="ECO:0000259" key="10">
    <source>
        <dbReference type="Pfam" id="PF01431"/>
    </source>
</evidence>
<dbReference type="HOGENOM" id="CLU_006187_4_4_1"/>
<keyword evidence="4" id="KW-0645">Protease</keyword>
<keyword evidence="7" id="KW-0862">Zinc</keyword>
<dbReference type="PROSITE" id="PS51885">
    <property type="entry name" value="NEPRILYSIN"/>
    <property type="match status" value="1"/>
</dbReference>
<dbReference type="InterPro" id="IPR008753">
    <property type="entry name" value="Peptidase_M13_N"/>
</dbReference>
<evidence type="ECO:0000256" key="8">
    <source>
        <dbReference type="ARBA" id="ARBA00023049"/>
    </source>
</evidence>
<dbReference type="Gene3D" id="3.40.390.10">
    <property type="entry name" value="Collagenase (Catalytic Domain)"/>
    <property type="match status" value="1"/>
</dbReference>
<organism evidence="13">
    <name type="scientific">Drosophila grimshawi</name>
    <name type="common">Hawaiian fruit fly</name>
    <name type="synonym">Idiomyia grimshawi</name>
    <dbReference type="NCBI Taxonomy" id="7222"/>
    <lineage>
        <taxon>Eukaryota</taxon>
        <taxon>Metazoa</taxon>
        <taxon>Ecdysozoa</taxon>
        <taxon>Arthropoda</taxon>
        <taxon>Hexapoda</taxon>
        <taxon>Insecta</taxon>
        <taxon>Pterygota</taxon>
        <taxon>Neoptera</taxon>
        <taxon>Endopterygota</taxon>
        <taxon>Diptera</taxon>
        <taxon>Brachycera</taxon>
        <taxon>Muscomorpha</taxon>
        <taxon>Ephydroidea</taxon>
        <taxon>Drosophilidae</taxon>
        <taxon>Drosophila</taxon>
        <taxon>Hawaiian Drosophila</taxon>
    </lineage>
</organism>
<dbReference type="CDD" id="cd08662">
    <property type="entry name" value="M13"/>
    <property type="match status" value="1"/>
</dbReference>
<evidence type="ECO:0000313" key="12">
    <source>
        <dbReference type="EMBL" id="EDV91581.1"/>
    </source>
</evidence>
<dbReference type="PANTHER" id="PTHR11733:SF238">
    <property type="entry name" value="FI07649P-RELATED"/>
    <property type="match status" value="1"/>
</dbReference>
<dbReference type="Proteomes" id="UP000001070">
    <property type="component" value="Unassembled WGS sequence"/>
</dbReference>
<keyword evidence="13" id="KW-1185">Reference proteome</keyword>
<name>B4JU02_DROGR</name>
<evidence type="ECO:0000313" key="13">
    <source>
        <dbReference type="Proteomes" id="UP000001070"/>
    </source>
</evidence>
<evidence type="ECO:0000256" key="1">
    <source>
        <dbReference type="ARBA" id="ARBA00001947"/>
    </source>
</evidence>
<evidence type="ECO:0000256" key="3">
    <source>
        <dbReference type="ARBA" id="ARBA00007357"/>
    </source>
</evidence>
<dbReference type="GO" id="GO:0004222">
    <property type="term" value="F:metalloendopeptidase activity"/>
    <property type="evidence" value="ECO:0007669"/>
    <property type="project" value="InterPro"/>
</dbReference>
<proteinExistence type="inferred from homology"/>
<evidence type="ECO:0000256" key="2">
    <source>
        <dbReference type="ARBA" id="ARBA00004401"/>
    </source>
</evidence>
<feature type="signal peptide" evidence="9">
    <location>
        <begin position="1"/>
        <end position="33"/>
    </location>
</feature>
<evidence type="ECO:0000259" key="11">
    <source>
        <dbReference type="Pfam" id="PF05649"/>
    </source>
</evidence>
<dbReference type="OMA" id="RYFWGDQ"/>
<evidence type="ECO:0000256" key="4">
    <source>
        <dbReference type="ARBA" id="ARBA00022670"/>
    </source>
</evidence>
<keyword evidence="8" id="KW-0482">Metalloprotease</keyword>
<dbReference type="PANTHER" id="PTHR11733">
    <property type="entry name" value="ZINC METALLOPROTEASE FAMILY M13 NEPRILYSIN-RELATED"/>
    <property type="match status" value="1"/>
</dbReference>
<dbReference type="EMBL" id="CH916374">
    <property type="protein sequence ID" value="EDV91581.1"/>
    <property type="molecule type" value="Genomic_DNA"/>
</dbReference>
<comment type="similarity">
    <text evidence="3">Belongs to the peptidase M13 family.</text>
</comment>
<feature type="domain" description="Peptidase M13 N-terminal" evidence="11">
    <location>
        <begin position="72"/>
        <end position="428"/>
    </location>
</feature>
<dbReference type="SUPFAM" id="SSF55486">
    <property type="entry name" value="Metalloproteases ('zincins'), catalytic domain"/>
    <property type="match status" value="1"/>
</dbReference>